<feature type="transmembrane region" description="Helical" evidence="5">
    <location>
        <begin position="772"/>
        <end position="791"/>
    </location>
</feature>
<keyword evidence="5" id="KW-1133">Transmembrane helix</keyword>
<feature type="transmembrane region" description="Helical" evidence="5">
    <location>
        <begin position="624"/>
        <end position="643"/>
    </location>
</feature>
<dbReference type="AlphaFoldDB" id="A0A6J7D4R5"/>
<dbReference type="Pfam" id="PF00535">
    <property type="entry name" value="Glycos_transf_2"/>
    <property type="match status" value="1"/>
</dbReference>
<name>A0A6J7D4R5_9ZZZZ</name>
<feature type="domain" description="Glycosyltransferase 2-like" evidence="6">
    <location>
        <begin position="12"/>
        <end position="181"/>
    </location>
</feature>
<keyword evidence="3" id="KW-0808">Transferase</keyword>
<evidence type="ECO:0000256" key="2">
    <source>
        <dbReference type="ARBA" id="ARBA00022676"/>
    </source>
</evidence>
<dbReference type="SUPFAM" id="SSF53448">
    <property type="entry name" value="Nucleotide-diphospho-sugar transferases"/>
    <property type="match status" value="1"/>
</dbReference>
<feature type="transmembrane region" description="Helical" evidence="5">
    <location>
        <begin position="255"/>
        <end position="277"/>
    </location>
</feature>
<dbReference type="PANTHER" id="PTHR43179">
    <property type="entry name" value="RHAMNOSYLTRANSFERASE WBBL"/>
    <property type="match status" value="1"/>
</dbReference>
<dbReference type="InterPro" id="IPR029044">
    <property type="entry name" value="Nucleotide-diphossugar_trans"/>
</dbReference>
<feature type="transmembrane region" description="Helical" evidence="5">
    <location>
        <begin position="1042"/>
        <end position="1062"/>
    </location>
</feature>
<reference evidence="7" key="1">
    <citation type="submission" date="2020-05" db="EMBL/GenBank/DDBJ databases">
        <authorList>
            <person name="Chiriac C."/>
            <person name="Salcher M."/>
            <person name="Ghai R."/>
            <person name="Kavagutti S V."/>
        </authorList>
    </citation>
    <scope>NUCLEOTIDE SEQUENCE</scope>
</reference>
<dbReference type="PANTHER" id="PTHR43179:SF12">
    <property type="entry name" value="GALACTOFURANOSYLTRANSFERASE GLFT2"/>
    <property type="match status" value="1"/>
</dbReference>
<dbReference type="InterPro" id="IPR001173">
    <property type="entry name" value="Glyco_trans_2-like"/>
</dbReference>
<feature type="compositionally biased region" description="Acidic residues" evidence="4">
    <location>
        <begin position="1083"/>
        <end position="1097"/>
    </location>
</feature>
<feature type="transmembrane region" description="Helical" evidence="5">
    <location>
        <begin position="480"/>
        <end position="497"/>
    </location>
</feature>
<organism evidence="7">
    <name type="scientific">freshwater metagenome</name>
    <dbReference type="NCBI Taxonomy" id="449393"/>
    <lineage>
        <taxon>unclassified sequences</taxon>
        <taxon>metagenomes</taxon>
        <taxon>ecological metagenomes</taxon>
    </lineage>
</organism>
<evidence type="ECO:0000256" key="3">
    <source>
        <dbReference type="ARBA" id="ARBA00022679"/>
    </source>
</evidence>
<dbReference type="GO" id="GO:0016757">
    <property type="term" value="F:glycosyltransferase activity"/>
    <property type="evidence" value="ECO:0007669"/>
    <property type="project" value="UniProtKB-KW"/>
</dbReference>
<evidence type="ECO:0000313" key="7">
    <source>
        <dbReference type="EMBL" id="CAB4863994.1"/>
    </source>
</evidence>
<dbReference type="EMBL" id="CAFBLN010000010">
    <property type="protein sequence ID" value="CAB4863994.1"/>
    <property type="molecule type" value="Genomic_DNA"/>
</dbReference>
<feature type="transmembrane region" description="Helical" evidence="5">
    <location>
        <begin position="534"/>
        <end position="560"/>
    </location>
</feature>
<feature type="transmembrane region" description="Helical" evidence="5">
    <location>
        <begin position="581"/>
        <end position="612"/>
    </location>
</feature>
<accession>A0A6J7D4R5</accession>
<evidence type="ECO:0000256" key="1">
    <source>
        <dbReference type="ARBA" id="ARBA00006739"/>
    </source>
</evidence>
<sequence>MDTRAPAVVAVVVTTGPGPDLEATLVSLVAQDYEDLSILLLANGDSSDIAPRVAAIAPLAFVKILPENDGYAAAVNNVSATVQGAAFLLLCHDDVRLRPNATRGLVEAAYRTNAAIVSPKFVGYEDESALVHVGQMLDRFGAVVERIEEGEIDAGQHDAERDVFVAPGGVTLVRADLFESLGGYNEAITLIGEDVDFCWRAQIAGARVIVAPEAVVAHRQSLTSGVRATTAKGTRRTSVQELRRRHQLMTVLSSWGRLSLFLILPLLAILDLAELVIAAAGRDHERVASVSGAWSFVIRHRGEIRRRREFNLRLRVLSDGGIRLLQVSGSSRAQVFLQRLFHEGIDIARGTIPEQFLEPVTTKVKVSATTALEISENPDFDLYASDAPAEVSIRTFFEGFRTQFAFVAVAVLVWFIGARNLVAAHLPIVGRLIPLDSWWANWHHFFASWSPNGVGSGAPGMPGYGLIAAAGTLVGGRMGILPRAVLILAVPIGVYGVGRLLRDVISNRARLFAALSYMAMPVGVNLLQQGRTDLLIIFAGLPFLLRRVLALLNVGTFRSFPYEPSRPFGSRQWGRTRAGQIAKAVIVMTMLGAFAPVVFVLVALVVIALWFANRLTPNAERLEMPWRTLGQLVMGAALLLAPLTIDTLLAGRRALGVFGLPLGAWSNLDFSHIIRAADGVFGQGLLSWAAPLVALGGVLLARGERRTMVNEWFVVLGLVVLLTVGVARNLTGSFAPDVEALVILIGLLLSVLVGVAVTTLEHDLNERALGWPHAVAVVTAGFVLLVPLPILTHATDGRYSLPQTSAAESLSAYTPATPGGYRVLWLADPRAMPMAGWSVMPGLAAATSMNGGPNGSVLFTPPASGTSDFLMEAVRLAAEGKTTHVGRLLAPAGISDIVVMTASVPPLAGLQSAVTMSPPASLLEGLDRQSDLALVSKSSGLLIYSNTQFHGIVAERANPLTKDVTSSQADSVRDWSPVLRDDTLAGNVSSGYVIAGLAPSSAFALEVNGHAVTRHTRLGWVAAYETSGGQGQIVLHQFPLNGLLALFTVALWGLYLLGFGGSERLGEITGRRHRTNSVTAGVSDEEDEMTDEETVAG</sequence>
<keyword evidence="5" id="KW-0812">Transmembrane</keyword>
<proteinExistence type="inferred from homology"/>
<keyword evidence="5" id="KW-0472">Membrane</keyword>
<evidence type="ECO:0000256" key="4">
    <source>
        <dbReference type="SAM" id="MobiDB-lite"/>
    </source>
</evidence>
<feature type="region of interest" description="Disordered" evidence="4">
    <location>
        <begin position="1076"/>
        <end position="1097"/>
    </location>
</feature>
<evidence type="ECO:0000256" key="5">
    <source>
        <dbReference type="SAM" id="Phobius"/>
    </source>
</evidence>
<feature type="transmembrane region" description="Helical" evidence="5">
    <location>
        <begin position="404"/>
        <end position="428"/>
    </location>
</feature>
<protein>
    <submittedName>
        <fullName evidence="7">Unannotated protein</fullName>
    </submittedName>
</protein>
<gene>
    <name evidence="7" type="ORF">UFOPK3381_00418</name>
</gene>
<evidence type="ECO:0000259" key="6">
    <source>
        <dbReference type="Pfam" id="PF00535"/>
    </source>
</evidence>
<feature type="transmembrane region" description="Helical" evidence="5">
    <location>
        <begin position="712"/>
        <end position="728"/>
    </location>
</feature>
<comment type="similarity">
    <text evidence="1">Belongs to the glycosyltransferase 2 family.</text>
</comment>
<keyword evidence="2" id="KW-0328">Glycosyltransferase</keyword>
<feature type="transmembrane region" description="Helical" evidence="5">
    <location>
        <begin position="680"/>
        <end position="700"/>
    </location>
</feature>
<feature type="transmembrane region" description="Helical" evidence="5">
    <location>
        <begin position="740"/>
        <end position="760"/>
    </location>
</feature>
<dbReference type="Gene3D" id="3.90.550.10">
    <property type="entry name" value="Spore Coat Polysaccharide Biosynthesis Protein SpsA, Chain A"/>
    <property type="match status" value="1"/>
</dbReference>